<evidence type="ECO:0000256" key="7">
    <source>
        <dbReference type="ARBA" id="ARBA00023065"/>
    </source>
</evidence>
<dbReference type="SFLD" id="SFLDG01168">
    <property type="entry name" value="Ferric_reductase_subgroup_(FRE"/>
    <property type="match status" value="1"/>
</dbReference>
<keyword evidence="13" id="KW-1185">Reference proteome</keyword>
<comment type="caution">
    <text evidence="12">The sequence shown here is derived from an EMBL/GenBank/DDBJ whole genome shotgun (WGS) entry which is preliminary data.</text>
</comment>
<dbReference type="SFLD" id="SFLDS00052">
    <property type="entry name" value="Ferric_Reductase_Domain"/>
    <property type="match status" value="1"/>
</dbReference>
<feature type="transmembrane region" description="Helical" evidence="10">
    <location>
        <begin position="37"/>
        <end position="61"/>
    </location>
</feature>
<evidence type="ECO:0000256" key="1">
    <source>
        <dbReference type="ARBA" id="ARBA00004141"/>
    </source>
</evidence>
<feature type="transmembrane region" description="Helical" evidence="10">
    <location>
        <begin position="359"/>
        <end position="378"/>
    </location>
</feature>
<feature type="transmembrane region" description="Helical" evidence="10">
    <location>
        <begin position="191"/>
        <end position="216"/>
    </location>
</feature>
<reference evidence="12 13" key="1">
    <citation type="journal article" date="2018" name="Evol. Lett.">
        <title>Horizontal gene cluster transfer increased hallucinogenic mushroom diversity.</title>
        <authorList>
            <person name="Reynolds H.T."/>
            <person name="Vijayakumar V."/>
            <person name="Gluck-Thaler E."/>
            <person name="Korotkin H.B."/>
            <person name="Matheny P.B."/>
            <person name="Slot J.C."/>
        </authorList>
    </citation>
    <scope>NUCLEOTIDE SEQUENCE [LARGE SCALE GENOMIC DNA]</scope>
    <source>
        <strain evidence="12 13">SRW20</strain>
    </source>
</reference>
<feature type="domain" description="FAD-binding FR-type" evidence="11">
    <location>
        <begin position="531"/>
        <end position="664"/>
    </location>
</feature>
<dbReference type="Gene3D" id="3.40.50.80">
    <property type="entry name" value="Nucleotide-binding domain of ferredoxin-NADP reductase (FNR) module"/>
    <property type="match status" value="1"/>
</dbReference>
<dbReference type="InterPro" id="IPR017927">
    <property type="entry name" value="FAD-bd_FR_type"/>
</dbReference>
<keyword evidence="9" id="KW-0325">Glycoprotein</keyword>
<evidence type="ECO:0000259" key="11">
    <source>
        <dbReference type="PROSITE" id="PS51384"/>
    </source>
</evidence>
<keyword evidence="8 10" id="KW-0472">Membrane</keyword>
<evidence type="ECO:0000256" key="10">
    <source>
        <dbReference type="SAM" id="Phobius"/>
    </source>
</evidence>
<dbReference type="Proteomes" id="UP000284706">
    <property type="component" value="Unassembled WGS sequence"/>
</dbReference>
<evidence type="ECO:0000313" key="12">
    <source>
        <dbReference type="EMBL" id="PPQ73042.1"/>
    </source>
</evidence>
<dbReference type="CDD" id="cd06186">
    <property type="entry name" value="NOX_Duox_like_FAD_NADP"/>
    <property type="match status" value="1"/>
</dbReference>
<feature type="transmembrane region" description="Helical" evidence="10">
    <location>
        <begin position="390"/>
        <end position="415"/>
    </location>
</feature>
<dbReference type="AlphaFoldDB" id="A0A409W3I4"/>
<dbReference type="InterPro" id="IPR007274">
    <property type="entry name" value="Cop_transporter"/>
</dbReference>
<dbReference type="PANTHER" id="PTHR32361">
    <property type="entry name" value="FERRIC/CUPRIC REDUCTASE TRANSMEMBRANE COMPONENT"/>
    <property type="match status" value="1"/>
</dbReference>
<dbReference type="OrthoDB" id="3944240at2759"/>
<evidence type="ECO:0000256" key="9">
    <source>
        <dbReference type="ARBA" id="ARBA00023180"/>
    </source>
</evidence>
<dbReference type="InParanoid" id="A0A409W3I4"/>
<dbReference type="GO" id="GO:0005375">
    <property type="term" value="F:copper ion transmembrane transporter activity"/>
    <property type="evidence" value="ECO:0007669"/>
    <property type="project" value="InterPro"/>
</dbReference>
<dbReference type="GO" id="GO:0006826">
    <property type="term" value="P:iron ion transport"/>
    <property type="evidence" value="ECO:0007669"/>
    <property type="project" value="TreeGrafter"/>
</dbReference>
<dbReference type="InterPro" id="IPR039261">
    <property type="entry name" value="FNR_nucleotide-bd"/>
</dbReference>
<dbReference type="InterPro" id="IPR051410">
    <property type="entry name" value="Ferric/Cupric_Reductase"/>
</dbReference>
<evidence type="ECO:0000256" key="5">
    <source>
        <dbReference type="ARBA" id="ARBA00022989"/>
    </source>
</evidence>
<organism evidence="12 13">
    <name type="scientific">Gymnopilus dilepis</name>
    <dbReference type="NCBI Taxonomy" id="231916"/>
    <lineage>
        <taxon>Eukaryota</taxon>
        <taxon>Fungi</taxon>
        <taxon>Dikarya</taxon>
        <taxon>Basidiomycota</taxon>
        <taxon>Agaricomycotina</taxon>
        <taxon>Agaricomycetes</taxon>
        <taxon>Agaricomycetidae</taxon>
        <taxon>Agaricales</taxon>
        <taxon>Agaricineae</taxon>
        <taxon>Hymenogastraceae</taxon>
        <taxon>Gymnopilus</taxon>
    </lineage>
</organism>
<feature type="transmembrane region" description="Helical" evidence="10">
    <location>
        <begin position="466"/>
        <end position="484"/>
    </location>
</feature>
<keyword evidence="3" id="KW-0813">Transport</keyword>
<feature type="transmembrane region" description="Helical" evidence="10">
    <location>
        <begin position="94"/>
        <end position="120"/>
    </location>
</feature>
<feature type="transmembrane region" description="Helical" evidence="10">
    <location>
        <begin position="333"/>
        <end position="353"/>
    </location>
</feature>
<dbReference type="PANTHER" id="PTHR32361:SF9">
    <property type="entry name" value="FERRIC REDUCTASE TRANSMEMBRANE COMPONENT 3-RELATED"/>
    <property type="match status" value="1"/>
</dbReference>
<dbReference type="GO" id="GO:0006879">
    <property type="term" value="P:intracellular iron ion homeostasis"/>
    <property type="evidence" value="ECO:0007669"/>
    <property type="project" value="TreeGrafter"/>
</dbReference>
<dbReference type="SUPFAM" id="SSF52343">
    <property type="entry name" value="Ferredoxin reductase-like, C-terminal NADP-linked domain"/>
    <property type="match status" value="1"/>
</dbReference>
<comment type="similarity">
    <text evidence="2">Belongs to the ferric reductase (FRE) family.</text>
</comment>
<feature type="transmembrane region" description="Helical" evidence="10">
    <location>
        <begin position="269"/>
        <end position="286"/>
    </location>
</feature>
<feature type="transmembrane region" description="Helical" evidence="10">
    <location>
        <begin position="491"/>
        <end position="512"/>
    </location>
</feature>
<dbReference type="GO" id="GO:0015677">
    <property type="term" value="P:copper ion import"/>
    <property type="evidence" value="ECO:0007669"/>
    <property type="project" value="TreeGrafter"/>
</dbReference>
<dbReference type="InterPro" id="IPR013130">
    <property type="entry name" value="Fe3_Rdtase_TM_dom"/>
</dbReference>
<evidence type="ECO:0000256" key="2">
    <source>
        <dbReference type="ARBA" id="ARBA00006278"/>
    </source>
</evidence>
<evidence type="ECO:0000313" key="13">
    <source>
        <dbReference type="Proteomes" id="UP000284706"/>
    </source>
</evidence>
<evidence type="ECO:0000256" key="6">
    <source>
        <dbReference type="ARBA" id="ARBA00023002"/>
    </source>
</evidence>
<keyword evidence="5 10" id="KW-1133">Transmembrane helix</keyword>
<dbReference type="PROSITE" id="PS51384">
    <property type="entry name" value="FAD_FR"/>
    <property type="match status" value="1"/>
</dbReference>
<sequence length="880" mass="95652">MLLFVVATLARGNLWQIHLFFPFACSALSSYIQHSVAAFISASTMLTLLPLVLSTAFSLAAAHSDGMVMSMDGAMSLTAPNMMPYLHFSPGDTIWFLGWVPMSAGAMVGACIGLFLLAIVERWLAAIRATAERNWRNRAQIIMANKLNSPSTSKSITSKTSRFSLIPRNTPPLIPAHDIARGVLHAGQAALGFAFMLVVMTYQASFIISIVVGLGVGEMLFGRHISAANAHYFELRMADTGIPPVIPVDLQQYNSYVVDPQWQRTFSTIWPPVLGLFILLSLPHLVRSIRNGRAYSTLFGIKEDFGAVDYAAISASAEKARYQRKAGRSRERLLLRSVESALGVVGSVFYWTLPGLGLNAGQIFLIVAYAAVVVVCIVKDAPLMSNSNRAGFIALAQFPVVFLFATKNSIVSLLLGPGNGYEKLNFIHRWSGRALFFGGLLHGSLWIQNHLEYDIPILGQQKETSGVAALGLLCVIVLSSLRPVRGLWYEVFYVVHFLGFIAFFVTICYHTIYATPWIFPPLAFYGLDIFMRMFRHRIKDAVLVPIDNQMTLIHVPYSTSGWLAGQHVRMRVFFQGRIFESHPLSIFSATPDISCITSMPQGLSFGARAIGDWSKALNKYALEGVAELQAACNKGDIMEEKRSVPAEVPVQVMLDGPYGGCSVDLGCYETALLFAGGSGITFTLGVLDDIVGRCVKQGRKNGEVTKRIEFAWCVRSFGSIEWFAPALMDIANAAALSSASENPLELHISIYVTCLCNPEAVPPIPNCDVTVIRPSVYRVLTDLTSSSSKGSKFDSARRASKESEAASELDVELEADAELEKEVGVKGKLSPVEDGGGVAVCASGPEGLVREASNAVARMKLSGRAGKLGGIGLHTEVFTL</sequence>
<comment type="subcellular location">
    <subcellularLocation>
        <location evidence="1">Membrane</location>
        <topology evidence="1">Multi-pass membrane protein</topology>
    </subcellularLocation>
</comment>
<dbReference type="STRING" id="231916.A0A409W3I4"/>
<dbReference type="Pfam" id="PF08030">
    <property type="entry name" value="NAD_binding_6"/>
    <property type="match status" value="1"/>
</dbReference>
<dbReference type="GO" id="GO:0005886">
    <property type="term" value="C:plasma membrane"/>
    <property type="evidence" value="ECO:0007669"/>
    <property type="project" value="TreeGrafter"/>
</dbReference>
<name>A0A409W3I4_9AGAR</name>
<gene>
    <name evidence="12" type="ORF">CVT26_014660</name>
</gene>
<protein>
    <recommendedName>
        <fullName evidence="11">FAD-binding FR-type domain-containing protein</fullName>
    </recommendedName>
</protein>
<dbReference type="GO" id="GO:0000293">
    <property type="term" value="F:ferric-chelate reductase activity"/>
    <property type="evidence" value="ECO:0007669"/>
    <property type="project" value="TreeGrafter"/>
</dbReference>
<accession>A0A409W3I4</accession>
<dbReference type="InterPro" id="IPR013121">
    <property type="entry name" value="Fe_red_NAD-bd_6"/>
</dbReference>
<keyword evidence="4 10" id="KW-0812">Transmembrane</keyword>
<evidence type="ECO:0000256" key="4">
    <source>
        <dbReference type="ARBA" id="ARBA00022692"/>
    </source>
</evidence>
<proteinExistence type="inferred from homology"/>
<keyword evidence="7" id="KW-0406">Ion transport</keyword>
<dbReference type="EMBL" id="NHYE01005426">
    <property type="protein sequence ID" value="PPQ73042.1"/>
    <property type="molecule type" value="Genomic_DNA"/>
</dbReference>
<dbReference type="Pfam" id="PF01794">
    <property type="entry name" value="Ferric_reduct"/>
    <property type="match status" value="1"/>
</dbReference>
<evidence type="ECO:0000256" key="3">
    <source>
        <dbReference type="ARBA" id="ARBA00022448"/>
    </source>
</evidence>
<evidence type="ECO:0000256" key="8">
    <source>
        <dbReference type="ARBA" id="ARBA00023136"/>
    </source>
</evidence>
<keyword evidence="6" id="KW-0560">Oxidoreductase</keyword>
<dbReference type="Pfam" id="PF04145">
    <property type="entry name" value="Ctr"/>
    <property type="match status" value="1"/>
</dbReference>